<dbReference type="PANTHER" id="PTHR32481:SF7">
    <property type="entry name" value="AMINOPEPTIDASE YHFE-RELATED"/>
    <property type="match status" value="1"/>
</dbReference>
<proteinExistence type="inferred from homology"/>
<dbReference type="InterPro" id="IPR008007">
    <property type="entry name" value="Peptidase_M42"/>
</dbReference>
<keyword evidence="10" id="KW-1185">Reference proteome</keyword>
<protein>
    <submittedName>
        <fullName evidence="9">M42 family metallopeptidase</fullName>
    </submittedName>
</protein>
<feature type="binding site" evidence="8">
    <location>
        <position position="221"/>
    </location>
    <ligand>
        <name>Zn(2+)</name>
        <dbReference type="ChEBI" id="CHEBI:29105"/>
        <label>2</label>
    </ligand>
</feature>
<dbReference type="InterPro" id="IPR051464">
    <property type="entry name" value="Peptidase_M42_aminopept"/>
</dbReference>
<feature type="binding site" evidence="8">
    <location>
        <position position="186"/>
    </location>
    <ligand>
        <name>Zn(2+)</name>
        <dbReference type="ChEBI" id="CHEBI:29105"/>
        <label>2</label>
    </ligand>
</feature>
<dbReference type="InterPro" id="IPR023367">
    <property type="entry name" value="Peptidase_M42_dom2"/>
</dbReference>
<dbReference type="CDD" id="cd05657">
    <property type="entry name" value="M42_glucanase_like"/>
    <property type="match status" value="1"/>
</dbReference>
<feature type="binding site" evidence="8">
    <location>
        <position position="241"/>
    </location>
    <ligand>
        <name>Zn(2+)</name>
        <dbReference type="ChEBI" id="CHEBI:29105"/>
        <label>1</label>
    </ligand>
</feature>
<dbReference type="GO" id="GO:0006508">
    <property type="term" value="P:proteolysis"/>
    <property type="evidence" value="ECO:0007669"/>
    <property type="project" value="UniProtKB-KW"/>
</dbReference>
<dbReference type="GO" id="GO:0004177">
    <property type="term" value="F:aminopeptidase activity"/>
    <property type="evidence" value="ECO:0007669"/>
    <property type="project" value="UniProtKB-UniRule"/>
</dbReference>
<evidence type="ECO:0000256" key="8">
    <source>
        <dbReference type="PIRSR" id="PIRSR001123-2"/>
    </source>
</evidence>
<comment type="caution">
    <text evidence="9">The sequence shown here is derived from an EMBL/GenBank/DDBJ whole genome shotgun (WGS) entry which is preliminary data.</text>
</comment>
<comment type="cofactor">
    <cofactor evidence="8">
        <name>a divalent metal cation</name>
        <dbReference type="ChEBI" id="CHEBI:60240"/>
    </cofactor>
    <text evidence="8">Binds 2 divalent metal cations per subunit.</text>
</comment>
<evidence type="ECO:0000256" key="6">
    <source>
        <dbReference type="PIRNR" id="PIRNR001123"/>
    </source>
</evidence>
<name>A0A938XF20_9CLOT</name>
<dbReference type="Gene3D" id="3.40.630.10">
    <property type="entry name" value="Zn peptidases"/>
    <property type="match status" value="1"/>
</dbReference>
<reference evidence="9" key="2">
    <citation type="journal article" date="2021" name="Sci. Rep.">
        <title>The distribution of antibiotic resistance genes in chicken gut microbiota commensals.</title>
        <authorList>
            <person name="Juricova H."/>
            <person name="Matiasovicova J."/>
            <person name="Kubasova T."/>
            <person name="Cejkova D."/>
            <person name="Rychlik I."/>
        </authorList>
    </citation>
    <scope>NUCLEOTIDE SEQUENCE</scope>
    <source>
        <strain evidence="9">An420c</strain>
    </source>
</reference>
<sequence>MKQYQEYILEHLKELLAIDSPSGFTGRAADYLMRLYQDMGYEPVLTRKGGVIVDLGGEECDNAFLMASHIDTLGAVIAEIKENGRLRISPVGGYGASAIETENCRVYTRGGKVYEGTCQLVNASLHVNTSYKETLRDFQNIEIVLDEDVHAKEDVKALGIENGDFICFDTATRVTESGYIKSRFLDDKLSAAVLIGYAKYLKDTGKMPKRKIYQYFTVFEEIGHGASASIPEGVTDVLSVDMGCVGDGIACTEKEVSICAKDSGGPYNYDFTTELIQTAKEAGIAYAVDVYPSYGSDVEAALKSGFDVRHGLIGPGVYASHGYERGHVDGMMNAFGLLVAYLDK</sequence>
<reference evidence="9" key="1">
    <citation type="submission" date="2020-08" db="EMBL/GenBank/DDBJ databases">
        <authorList>
            <person name="Cejkova D."/>
            <person name="Kubasova T."/>
            <person name="Jahodarova E."/>
            <person name="Rychlik I."/>
        </authorList>
    </citation>
    <scope>NUCLEOTIDE SEQUENCE</scope>
    <source>
        <strain evidence="9">An420c</strain>
    </source>
</reference>
<evidence type="ECO:0000256" key="1">
    <source>
        <dbReference type="ARBA" id="ARBA00006272"/>
    </source>
</evidence>
<keyword evidence="5" id="KW-0378">Hydrolase</keyword>
<accession>A0A938XF20</accession>
<feature type="active site" description="Proton acceptor" evidence="7">
    <location>
        <position position="220"/>
    </location>
</feature>
<dbReference type="SUPFAM" id="SSF53187">
    <property type="entry name" value="Zn-dependent exopeptidases"/>
    <property type="match status" value="1"/>
</dbReference>
<keyword evidence="3" id="KW-0645">Protease</keyword>
<feature type="binding site" evidence="8">
    <location>
        <position position="186"/>
    </location>
    <ligand>
        <name>Zn(2+)</name>
        <dbReference type="ChEBI" id="CHEBI:29105"/>
        <label>1</label>
    </ligand>
</feature>
<dbReference type="Pfam" id="PF05343">
    <property type="entry name" value="Peptidase_M42"/>
    <property type="match status" value="1"/>
</dbReference>
<dbReference type="PIRSF" id="PIRSF001123">
    <property type="entry name" value="PepA_GA"/>
    <property type="match status" value="1"/>
</dbReference>
<dbReference type="RefSeq" id="WP_204909374.1">
    <property type="nucleotide sequence ID" value="NZ_JACJLV010000032.1"/>
</dbReference>
<dbReference type="AlphaFoldDB" id="A0A938XF20"/>
<evidence type="ECO:0000256" key="3">
    <source>
        <dbReference type="ARBA" id="ARBA00022670"/>
    </source>
</evidence>
<gene>
    <name evidence="9" type="ORF">H6A13_09650</name>
</gene>
<feature type="binding site" evidence="8">
    <location>
        <position position="69"/>
    </location>
    <ligand>
        <name>Zn(2+)</name>
        <dbReference type="ChEBI" id="CHEBI:29105"/>
        <label>1</label>
    </ligand>
</feature>
<keyword evidence="2" id="KW-0031">Aminopeptidase</keyword>
<comment type="similarity">
    <text evidence="1 6">Belongs to the peptidase M42 family.</text>
</comment>
<dbReference type="GO" id="GO:0046872">
    <property type="term" value="F:metal ion binding"/>
    <property type="evidence" value="ECO:0007669"/>
    <property type="project" value="UniProtKB-UniRule"/>
</dbReference>
<dbReference type="EMBL" id="JACJLV010000032">
    <property type="protein sequence ID" value="MBM6827353.1"/>
    <property type="molecule type" value="Genomic_DNA"/>
</dbReference>
<evidence type="ECO:0000256" key="5">
    <source>
        <dbReference type="ARBA" id="ARBA00022801"/>
    </source>
</evidence>
<dbReference type="Gene3D" id="2.40.30.40">
    <property type="entry name" value="Peptidase M42, domain 2"/>
    <property type="match status" value="1"/>
</dbReference>
<keyword evidence="4 8" id="KW-0479">Metal-binding</keyword>
<evidence type="ECO:0000313" key="10">
    <source>
        <dbReference type="Proteomes" id="UP000713880"/>
    </source>
</evidence>
<dbReference type="PANTHER" id="PTHR32481">
    <property type="entry name" value="AMINOPEPTIDASE"/>
    <property type="match status" value="1"/>
</dbReference>
<evidence type="ECO:0000256" key="2">
    <source>
        <dbReference type="ARBA" id="ARBA00022438"/>
    </source>
</evidence>
<evidence type="ECO:0000256" key="4">
    <source>
        <dbReference type="ARBA" id="ARBA00022723"/>
    </source>
</evidence>
<dbReference type="Proteomes" id="UP000713880">
    <property type="component" value="Unassembled WGS sequence"/>
</dbReference>
<dbReference type="SUPFAM" id="SSF101821">
    <property type="entry name" value="Aminopeptidase/glucanase lid domain"/>
    <property type="match status" value="1"/>
</dbReference>
<evidence type="ECO:0000313" key="9">
    <source>
        <dbReference type="EMBL" id="MBM6827353.1"/>
    </source>
</evidence>
<organism evidence="9 10">
    <name type="scientific">Mordavella massiliensis</name>
    <dbReference type="NCBI Taxonomy" id="1871024"/>
    <lineage>
        <taxon>Bacteria</taxon>
        <taxon>Bacillati</taxon>
        <taxon>Bacillota</taxon>
        <taxon>Clostridia</taxon>
        <taxon>Eubacteriales</taxon>
        <taxon>Clostridiaceae</taxon>
        <taxon>Mordavella</taxon>
    </lineage>
</organism>
<evidence type="ECO:0000256" key="7">
    <source>
        <dbReference type="PIRSR" id="PIRSR001123-1"/>
    </source>
</evidence>